<dbReference type="RefSeq" id="XP_062725324.1">
    <property type="nucleotide sequence ID" value="XM_062867563.1"/>
</dbReference>
<feature type="domain" description="2EXR" evidence="1">
    <location>
        <begin position="9"/>
        <end position="99"/>
    </location>
</feature>
<organism evidence="2 3">
    <name type="scientific">Chaetomium strumarium</name>
    <dbReference type="NCBI Taxonomy" id="1170767"/>
    <lineage>
        <taxon>Eukaryota</taxon>
        <taxon>Fungi</taxon>
        <taxon>Dikarya</taxon>
        <taxon>Ascomycota</taxon>
        <taxon>Pezizomycotina</taxon>
        <taxon>Sordariomycetes</taxon>
        <taxon>Sordariomycetidae</taxon>
        <taxon>Sordariales</taxon>
        <taxon>Chaetomiaceae</taxon>
        <taxon>Chaetomium</taxon>
    </lineage>
</organism>
<dbReference type="Proteomes" id="UP001273166">
    <property type="component" value="Unassembled WGS sequence"/>
</dbReference>
<keyword evidence="3" id="KW-1185">Reference proteome</keyword>
<protein>
    <recommendedName>
        <fullName evidence="1">2EXR domain-containing protein</fullName>
    </recommendedName>
</protein>
<reference evidence="2" key="1">
    <citation type="journal article" date="2023" name="Mol. Phylogenet. Evol.">
        <title>Genome-scale phylogeny and comparative genomics of the fungal order Sordariales.</title>
        <authorList>
            <person name="Hensen N."/>
            <person name="Bonometti L."/>
            <person name="Westerberg I."/>
            <person name="Brannstrom I.O."/>
            <person name="Guillou S."/>
            <person name="Cros-Aarteil S."/>
            <person name="Calhoun S."/>
            <person name="Haridas S."/>
            <person name="Kuo A."/>
            <person name="Mondo S."/>
            <person name="Pangilinan J."/>
            <person name="Riley R."/>
            <person name="LaButti K."/>
            <person name="Andreopoulos B."/>
            <person name="Lipzen A."/>
            <person name="Chen C."/>
            <person name="Yan M."/>
            <person name="Daum C."/>
            <person name="Ng V."/>
            <person name="Clum A."/>
            <person name="Steindorff A."/>
            <person name="Ohm R.A."/>
            <person name="Martin F."/>
            <person name="Silar P."/>
            <person name="Natvig D.O."/>
            <person name="Lalanne C."/>
            <person name="Gautier V."/>
            <person name="Ament-Velasquez S.L."/>
            <person name="Kruys A."/>
            <person name="Hutchinson M.I."/>
            <person name="Powell A.J."/>
            <person name="Barry K."/>
            <person name="Miller A.N."/>
            <person name="Grigoriev I.V."/>
            <person name="Debuchy R."/>
            <person name="Gladieux P."/>
            <person name="Hiltunen Thoren M."/>
            <person name="Johannesson H."/>
        </authorList>
    </citation>
    <scope>NUCLEOTIDE SEQUENCE</scope>
    <source>
        <strain evidence="2">CBS 333.67</strain>
    </source>
</reference>
<dbReference type="GeneID" id="87886392"/>
<dbReference type="InterPro" id="IPR045518">
    <property type="entry name" value="2EXR"/>
</dbReference>
<proteinExistence type="predicted"/>
<evidence type="ECO:0000259" key="1">
    <source>
        <dbReference type="Pfam" id="PF20150"/>
    </source>
</evidence>
<evidence type="ECO:0000313" key="3">
    <source>
        <dbReference type="Proteomes" id="UP001273166"/>
    </source>
</evidence>
<gene>
    <name evidence="2" type="ORF">B0T15DRAFT_506314</name>
</gene>
<dbReference type="AlphaFoldDB" id="A0AAJ0M5E3"/>
<comment type="caution">
    <text evidence="2">The sequence shown here is derived from an EMBL/GenBank/DDBJ whole genome shotgun (WGS) entry which is preliminary data.</text>
</comment>
<reference evidence="2" key="2">
    <citation type="submission" date="2023-06" db="EMBL/GenBank/DDBJ databases">
        <authorList>
            <consortium name="Lawrence Berkeley National Laboratory"/>
            <person name="Mondo S.J."/>
            <person name="Hensen N."/>
            <person name="Bonometti L."/>
            <person name="Westerberg I."/>
            <person name="Brannstrom I.O."/>
            <person name="Guillou S."/>
            <person name="Cros-Aarteil S."/>
            <person name="Calhoun S."/>
            <person name="Haridas S."/>
            <person name="Kuo A."/>
            <person name="Pangilinan J."/>
            <person name="Riley R."/>
            <person name="Labutti K."/>
            <person name="Andreopoulos B."/>
            <person name="Lipzen A."/>
            <person name="Chen C."/>
            <person name="Yanf M."/>
            <person name="Daum C."/>
            <person name="Ng V."/>
            <person name="Clum A."/>
            <person name="Steindorff A."/>
            <person name="Ohm R."/>
            <person name="Martin F."/>
            <person name="Silar P."/>
            <person name="Natvig D."/>
            <person name="Lalanne C."/>
            <person name="Gautier V."/>
            <person name="Ament-Velasquez S.L."/>
            <person name="Kruys A."/>
            <person name="Hutchinson M.I."/>
            <person name="Powell A.J."/>
            <person name="Barry K."/>
            <person name="Miller A.N."/>
            <person name="Grigoriev I.V."/>
            <person name="Debuchy R."/>
            <person name="Gladieux P."/>
            <person name="Thoren M.H."/>
            <person name="Johannesson H."/>
        </authorList>
    </citation>
    <scope>NUCLEOTIDE SEQUENCE</scope>
    <source>
        <strain evidence="2">CBS 333.67</strain>
    </source>
</reference>
<name>A0AAJ0M5E3_9PEZI</name>
<sequence length="442" mass="50619">MSQDSSTPFSLFTELPVELRLMIWESVPQPTCLIGQTPCSACSGGNICKPALTQVGRRLCVDTRHPDWRLRYIVLSPEHAIFPPLHACRESRGVWLPRYFRPPRYLSLRDYGYEPDECSGLPSYNIRVDVPFISYETDVFTLFQPWAQADVDIGGLRRTGVDRYGIVFDPFLSLDRSRLQQIAIGEGSELVVEAAIKLDLKSLPSLRKVFVLCFWSGSTAASLPDAATDSGVRGSAFDCDLYHIPDHDIAELHILRYGRFHHPRFGEPAPLRSVLEILKALLWHAQHTALRALPQEEFEMMLDFKDYVLHGSTDDSTRTTCPFRHVPDCGPTGHTHNDMVSWVTPFTISCMMLYHKYYAMDLDGLPLFHAEMPEDEWEDQQHYRKARWEHVTYSKQRATDSSRDFSIPLTFCLGIRWTLLVESSPVPLYGPLKTRRDRNPQI</sequence>
<accession>A0AAJ0M5E3</accession>
<evidence type="ECO:0000313" key="2">
    <source>
        <dbReference type="EMBL" id="KAK3309544.1"/>
    </source>
</evidence>
<dbReference type="Pfam" id="PF20150">
    <property type="entry name" value="2EXR"/>
    <property type="match status" value="1"/>
</dbReference>
<dbReference type="EMBL" id="JAUDZG010000001">
    <property type="protein sequence ID" value="KAK3309544.1"/>
    <property type="molecule type" value="Genomic_DNA"/>
</dbReference>